<evidence type="ECO:0000313" key="3">
    <source>
        <dbReference type="Proteomes" id="UP001056291"/>
    </source>
</evidence>
<reference evidence="2" key="1">
    <citation type="submission" date="2022-06" db="EMBL/GenBank/DDBJ databases">
        <title>Sneathiella actinostolidae sp. nov., isolated from a sea anemonein the Western Pacific Ocean.</title>
        <authorList>
            <person name="Wei M.J."/>
        </authorList>
    </citation>
    <scope>NUCLEOTIDE SEQUENCE</scope>
    <source>
        <strain evidence="2">PHK-P5</strain>
    </source>
</reference>
<dbReference type="EMBL" id="CP098747">
    <property type="protein sequence ID" value="USG60563.1"/>
    <property type="molecule type" value="Genomic_DNA"/>
</dbReference>
<keyword evidence="1" id="KW-0732">Signal</keyword>
<keyword evidence="3" id="KW-1185">Reference proteome</keyword>
<sequence length="278" mass="29501">MKMASWSFLIAVILGPAASGTVKAADAETSDQGLATELANPIASLISVPIQVNYTRGIGTANGDQWTTNIQPVIPFDLNDDWSLVTRTILPVISQSDVAGLSGDQIGLGDTLQSFFFVPTPAATDLGTVTWGAGPAVTWPTSTDKLLGAGTWGLGPTAVALVQKKIGTGNLTWGGLANHQWGLKKTRSAAADLNYTFVQPFVSYTTADAWTYSLNSESLYNWTSDDWTVPINVTVAKFVHFGELPVQLTGGVGYFATSPDSGPEGWKGRFVITFLLPK</sequence>
<organism evidence="2 3">
    <name type="scientific">Sneathiella marina</name>
    <dbReference type="NCBI Taxonomy" id="2950108"/>
    <lineage>
        <taxon>Bacteria</taxon>
        <taxon>Pseudomonadati</taxon>
        <taxon>Pseudomonadota</taxon>
        <taxon>Alphaproteobacteria</taxon>
        <taxon>Sneathiellales</taxon>
        <taxon>Sneathiellaceae</taxon>
        <taxon>Sneathiella</taxon>
    </lineage>
</organism>
<feature type="chain" id="PRO_5046486420" description="Transporter" evidence="1">
    <location>
        <begin position="25"/>
        <end position="278"/>
    </location>
</feature>
<accession>A0ABY4W371</accession>
<name>A0ABY4W371_9PROT</name>
<evidence type="ECO:0000313" key="2">
    <source>
        <dbReference type="EMBL" id="USG60563.1"/>
    </source>
</evidence>
<gene>
    <name evidence="2" type="ORF">NBZ79_15460</name>
</gene>
<evidence type="ECO:0000256" key="1">
    <source>
        <dbReference type="SAM" id="SignalP"/>
    </source>
</evidence>
<feature type="signal peptide" evidence="1">
    <location>
        <begin position="1"/>
        <end position="24"/>
    </location>
</feature>
<dbReference type="RefSeq" id="WP_251933444.1">
    <property type="nucleotide sequence ID" value="NZ_CP098747.1"/>
</dbReference>
<evidence type="ECO:0008006" key="4">
    <source>
        <dbReference type="Google" id="ProtNLM"/>
    </source>
</evidence>
<dbReference type="Proteomes" id="UP001056291">
    <property type="component" value="Chromosome"/>
</dbReference>
<proteinExistence type="predicted"/>
<protein>
    <recommendedName>
        <fullName evidence="4">Transporter</fullName>
    </recommendedName>
</protein>